<keyword evidence="1" id="KW-1185">Reference proteome</keyword>
<dbReference type="WBParaSite" id="HCON_00097746-00001">
    <property type="protein sequence ID" value="HCON_00097746-00001"/>
    <property type="gene ID" value="HCON_00097746"/>
</dbReference>
<reference evidence="2" key="1">
    <citation type="submission" date="2020-12" db="UniProtKB">
        <authorList>
            <consortium name="WormBaseParasite"/>
        </authorList>
    </citation>
    <scope>IDENTIFICATION</scope>
    <source>
        <strain evidence="2">MHco3</strain>
    </source>
</reference>
<organism evidence="1 2">
    <name type="scientific">Haemonchus contortus</name>
    <name type="common">Barber pole worm</name>
    <dbReference type="NCBI Taxonomy" id="6289"/>
    <lineage>
        <taxon>Eukaryota</taxon>
        <taxon>Metazoa</taxon>
        <taxon>Ecdysozoa</taxon>
        <taxon>Nematoda</taxon>
        <taxon>Chromadorea</taxon>
        <taxon>Rhabditida</taxon>
        <taxon>Rhabditina</taxon>
        <taxon>Rhabditomorpha</taxon>
        <taxon>Strongyloidea</taxon>
        <taxon>Trichostrongylidae</taxon>
        <taxon>Haemonchus</taxon>
    </lineage>
</organism>
<evidence type="ECO:0000313" key="2">
    <source>
        <dbReference type="WBParaSite" id="HCON_00097746-00001"/>
    </source>
</evidence>
<sequence length="91" mass="10081">IINETVRNSSASGHILCCISTTRSPPSSSTSSTSTRKDGIRWSPIRFRLWLNLRVVGAKNCRSMSPMFHTFPYTTSFIVDSVVWLVSANSA</sequence>
<evidence type="ECO:0000313" key="1">
    <source>
        <dbReference type="Proteomes" id="UP000025227"/>
    </source>
</evidence>
<dbReference type="AlphaFoldDB" id="A0A7I4YJ56"/>
<dbReference type="Proteomes" id="UP000025227">
    <property type="component" value="Unplaced"/>
</dbReference>
<name>A0A7I4YJ56_HAECO</name>
<proteinExistence type="predicted"/>
<protein>
    <submittedName>
        <fullName evidence="2">Secreted protein</fullName>
    </submittedName>
</protein>
<accession>A0A7I4YJ56</accession>